<feature type="compositionally biased region" description="Low complexity" evidence="2">
    <location>
        <begin position="809"/>
        <end position="825"/>
    </location>
</feature>
<feature type="region of interest" description="Disordered" evidence="2">
    <location>
        <begin position="1331"/>
        <end position="1373"/>
    </location>
</feature>
<feature type="region of interest" description="Disordered" evidence="2">
    <location>
        <begin position="803"/>
        <end position="855"/>
    </location>
</feature>
<protein>
    <submittedName>
        <fullName evidence="4">Ubiquitin carboxyl-terminal hydrolase 47</fullName>
        <ecNumber evidence="4">3.4.19.12</ecNumber>
    </submittedName>
</protein>
<feature type="region of interest" description="Disordered" evidence="2">
    <location>
        <begin position="583"/>
        <end position="752"/>
    </location>
</feature>
<feature type="compositionally biased region" description="Pro residues" evidence="2">
    <location>
        <begin position="826"/>
        <end position="837"/>
    </location>
</feature>
<feature type="region of interest" description="Disordered" evidence="2">
    <location>
        <begin position="1026"/>
        <end position="1048"/>
    </location>
</feature>
<dbReference type="EC" id="3.4.19.12" evidence="4"/>
<feature type="compositionally biased region" description="Basic and acidic residues" evidence="2">
    <location>
        <begin position="596"/>
        <end position="627"/>
    </location>
</feature>
<keyword evidence="1" id="KW-0175">Coiled coil</keyword>
<evidence type="ECO:0000259" key="3">
    <source>
        <dbReference type="PROSITE" id="PS50235"/>
    </source>
</evidence>
<evidence type="ECO:0000256" key="1">
    <source>
        <dbReference type="SAM" id="Coils"/>
    </source>
</evidence>
<feature type="region of interest" description="Disordered" evidence="2">
    <location>
        <begin position="1968"/>
        <end position="2002"/>
    </location>
</feature>
<dbReference type="EMBL" id="JARBJD010000405">
    <property type="protein sequence ID" value="KAK2942490.1"/>
    <property type="molecule type" value="Genomic_DNA"/>
</dbReference>
<feature type="compositionally biased region" description="Basic and acidic residues" evidence="2">
    <location>
        <begin position="118"/>
        <end position="128"/>
    </location>
</feature>
<dbReference type="PROSITE" id="PS50235">
    <property type="entry name" value="USP_3"/>
    <property type="match status" value="1"/>
</dbReference>
<feature type="region of interest" description="Disordered" evidence="2">
    <location>
        <begin position="2253"/>
        <end position="2276"/>
    </location>
</feature>
<dbReference type="InterPro" id="IPR050164">
    <property type="entry name" value="Peptidase_C19"/>
</dbReference>
<dbReference type="GO" id="GO:0004843">
    <property type="term" value="F:cysteine-type deubiquitinase activity"/>
    <property type="evidence" value="ECO:0007669"/>
    <property type="project" value="UniProtKB-EC"/>
</dbReference>
<feature type="compositionally biased region" description="Basic residues" evidence="2">
    <location>
        <begin position="679"/>
        <end position="688"/>
    </location>
</feature>
<accession>A0ABQ9WWU2</accession>
<feature type="compositionally biased region" description="Polar residues" evidence="2">
    <location>
        <begin position="433"/>
        <end position="451"/>
    </location>
</feature>
<feature type="domain" description="USP" evidence="3">
    <location>
        <begin position="67"/>
        <end position="567"/>
    </location>
</feature>
<feature type="compositionally biased region" description="Acidic residues" evidence="2">
    <location>
        <begin position="643"/>
        <end position="661"/>
    </location>
</feature>
<dbReference type="SUPFAM" id="SSF54001">
    <property type="entry name" value="Cysteine proteinases"/>
    <property type="match status" value="1"/>
</dbReference>
<feature type="compositionally biased region" description="Pro residues" evidence="2">
    <location>
        <begin position="724"/>
        <end position="742"/>
    </location>
</feature>
<feature type="compositionally biased region" description="Basic and acidic residues" evidence="2">
    <location>
        <begin position="1687"/>
        <end position="1698"/>
    </location>
</feature>
<dbReference type="Pfam" id="PF00443">
    <property type="entry name" value="UCH"/>
    <property type="match status" value="1"/>
</dbReference>
<proteinExistence type="predicted"/>
<feature type="compositionally biased region" description="Basic and acidic residues" evidence="2">
    <location>
        <begin position="1026"/>
        <end position="1035"/>
    </location>
</feature>
<dbReference type="Gene3D" id="3.90.70.10">
    <property type="entry name" value="Cysteine proteinases"/>
    <property type="match status" value="1"/>
</dbReference>
<sequence>MEVLGNGPITDLDGNDIPYSEISGYSLRSTRKREAALAGSGNKTQKRTNRTTSNTSPAKTLRRQSFIGLINQGATCFLNSLIQALYQIPEFRLLIFSLPTLGEGTLFGEENEEEDAKPDDSEMIKDEVPPNETANASYRTTDFSTPFGKILQRFTKIPHSIKKDAVFSLQYIFAKMQIFNNAHPPNSTSLIDLTSKEFQEFPALSSSMSPYSTRDLTDAFGWGEEVHYEHHDVGELHHLLCDLMETKEQNAFEKCVNSNIIPNHALSEDTRSSFNPSLFIPILFTNQTQHYVSSINTLFRGSYRHFTECLTCHSRTSHSEPFLELNLPIRGNIGRDDVFPDPNSLSELLHTITAPESLVGDNLYTCATCKSKREALMRYEYDSNWNRIKVNDFVKFPLYLDCSPWVVTEDEKKDDTEEIIKTASEMLKDEDTTQPSVNNDSPQQSTVTPSAQPLPTHPHPFPTFLVSSPNPHPLLYELSSVTIHSGTTEQGHYYVYVRDFETGDWVLCNDAYCAIVDESEATSKTYGTLTPQQLAREKKGGRPSTRSSDNANDPFKSCAYRLIYRRVETELVTQDELTAAKRDYERSLDPAPAPKMSEKEGGRADVVDVEGGAEKVEDGKEKENSGKEEEEEEKKDLEKTEEKEEEENEDEKDAKQEDEEDTKDRGKRRKGSTKERTQKGKPTRKGKKDTKQAEQNESEADENPAEPAEETKETEQAMLVDTPSPAPAEPTPNPPSQPPQPSTQPSAEPVHIPKEVTWQSFLSAIPTLPVYSSSAFLKNERENHAEWKKRTFLLEEKKAEIVTEAHSQTTTPVSTDTATPADPSATPQPSPTDPNPTKPKHVVPSQAAPMGDIFTFQNERGEFEIVDFAQQHRIENGGDETDEETKQLINLIGEGERDESDFQDNASLEEVSEFEDSGVKKKRRGNKTAAKQTSRPRSKRKASQAPPKGMPKRRGKKEKETAINVDSDAEDDDLKRAMEASLKDVGRTQPAPNVLPPLPPLPPFLMNGMSIANLLPAIQPFLVSGNEKEKGRGTDKTAQQTPSTPPPPQHILRIIPFFHTQLPLSLIPSDMQSFLHLEEGIVASEQELDRIEKQKWAFVLMRDQLDVRTFSIRTQQDDPFSLLRQNIITEWTDHIISLLFPHITPSDDQNEVNERKEFIQSVLSSFLRLRRTIHPIKPHLPLPSFEDTLYNTSTIPATPSSSFNMTAAHLSTYRPSLRLLKDHLSTPVNMLFTSANTCLFADIDRTLVVGLETGAINDLDSFDEYLRQFNGNKREKKTITARDCFVDWIENDDVANDSLSVHLMRWDKELTELVDLCEVRVVGEISRERERLEEERQKKKRGRKGEKKEKDEKKEEADPDVKEITPDEIPTEAQTEIIEVAPDSEQAENTPIVDEEPDSEFLSHFKEAFPGEMEQQVQQRTSTKTLTVADLRNWIMAKFGNESWISEMKLRNKQREKERKEQKKRIRALNIQRKKATSVVVLEENEVNSEGESSDDKKDGEMDDMILNEAEIEKDEELLLFGTAYEQKPNNPRDSKVVVHVFPADYPLSDIIDKLGPSPLLWIEIQPAPAAPESKNAIVDVQSQRATFDDNRCNEMFLFAEESIESYVYRLAHQHLFAHLEPDFPSAVVWNRDRPHSLFWHYSVSHSVKQLKEEILRQCYCRVISEQESFDTENEKPQQSQPDEQEKESLEKEKEDQELEKKRKMLEITKQLLSTFSTNQIRVCLTDKEFIGSDDIDSTEYATSLFHADQLRLRLINEPDSVVSSEELFHGLTASFDAVPALPPPRVPFTVPRRILKDESLPLSQALAKKHMEYHSLSFSFLSKPEFLRKGDKLFKMTIFRASELRHNEAPLDNDRSSADCLLPANWMRFVGTMKVTMSRTVHLNDVYDLIANQMNRIMDEKMDRAEGGISAETHSQYDIPFILCTKVNDTYKAVQSTQSFTLNSLHLKRSMPLIALVVSAESAEAEAAHHQPIPSLTSPPVVHEQTEAKHHEGDGDEPSDSGCVVVERPIQPHPHRVISSLFYVLSMVRVVCWRAASKKNSQLSYTTPFPIVVPRSFSMQELRDTLSIRLNIVPEFLSLKFAKTTPISMNNTKTEAELFGMRTGPGAKGRGGHVLSPSKGSRAKKQTQLQPLLQSTLPTLSIPPLIAGLAGGPQFHHPPPPKPPVQDTLPSEGEKMTKTDDAQRIAMEVEQSDIFASDLTHFHLDKYPIVIVDDLSLTDEQRKLCGEVGDKTSDTDGQEFDQKAFWASVAEASTKSQRMRQGASERQVKPLSLKG</sequence>
<feature type="region of interest" description="Disordered" evidence="2">
    <location>
        <begin position="110"/>
        <end position="139"/>
    </location>
</feature>
<feature type="region of interest" description="Disordered" evidence="2">
    <location>
        <begin position="424"/>
        <end position="463"/>
    </location>
</feature>
<keyword evidence="4" id="KW-0378">Hydrolase</keyword>
<gene>
    <name evidence="4" type="ORF">BLNAU_22601</name>
</gene>
<feature type="compositionally biased region" description="Basic and acidic residues" evidence="2">
    <location>
        <begin position="1346"/>
        <end position="1365"/>
    </location>
</feature>
<evidence type="ECO:0000256" key="2">
    <source>
        <dbReference type="SAM" id="MobiDB-lite"/>
    </source>
</evidence>
<dbReference type="InterPro" id="IPR001394">
    <property type="entry name" value="Peptidase_C19_UCH"/>
</dbReference>
<reference evidence="4 5" key="1">
    <citation type="journal article" date="2022" name="bioRxiv">
        <title>Genomics of Preaxostyla Flagellates Illuminates Evolutionary Transitions and the Path Towards Mitochondrial Loss.</title>
        <authorList>
            <person name="Novak L.V.F."/>
            <person name="Treitli S.C."/>
            <person name="Pyrih J."/>
            <person name="Halakuc P."/>
            <person name="Pipaliya S.V."/>
            <person name="Vacek V."/>
            <person name="Brzon O."/>
            <person name="Soukal P."/>
            <person name="Eme L."/>
            <person name="Dacks J.B."/>
            <person name="Karnkowska A."/>
            <person name="Elias M."/>
            <person name="Hampl V."/>
        </authorList>
    </citation>
    <scope>NUCLEOTIDE SEQUENCE [LARGE SCALE GENOMIC DNA]</scope>
    <source>
        <strain evidence="4">NAU3</strain>
        <tissue evidence="4">Gut</tissue>
    </source>
</reference>
<feature type="region of interest" description="Disordered" evidence="2">
    <location>
        <begin position="892"/>
        <end position="973"/>
    </location>
</feature>
<feature type="coiled-coil region" evidence="1">
    <location>
        <begin position="1445"/>
        <end position="1472"/>
    </location>
</feature>
<dbReference type="InterPro" id="IPR018200">
    <property type="entry name" value="USP_CS"/>
</dbReference>
<feature type="region of interest" description="Disordered" evidence="2">
    <location>
        <begin position="33"/>
        <end position="58"/>
    </location>
</feature>
<dbReference type="PROSITE" id="PS00973">
    <property type="entry name" value="USP_2"/>
    <property type="match status" value="1"/>
</dbReference>
<feature type="region of interest" description="Disordered" evidence="2">
    <location>
        <begin position="2105"/>
        <end position="2125"/>
    </location>
</feature>
<feature type="compositionally biased region" description="Acidic residues" evidence="2">
    <location>
        <begin position="696"/>
        <end position="708"/>
    </location>
</feature>
<comment type="caution">
    <text evidence="4">The sequence shown here is derived from an EMBL/GenBank/DDBJ whole genome shotgun (WGS) entry which is preliminary data.</text>
</comment>
<evidence type="ECO:0000313" key="5">
    <source>
        <dbReference type="Proteomes" id="UP001281761"/>
    </source>
</evidence>
<name>A0ABQ9WWU2_9EUKA</name>
<dbReference type="PANTHER" id="PTHR24006:SF908">
    <property type="entry name" value="DEUBIQUITINATING APOPTOTIC INHIBITOR, ISOFORM A"/>
    <property type="match status" value="1"/>
</dbReference>
<dbReference type="Proteomes" id="UP001281761">
    <property type="component" value="Unassembled WGS sequence"/>
</dbReference>
<keyword evidence="5" id="KW-1185">Reference proteome</keyword>
<dbReference type="InterPro" id="IPR028889">
    <property type="entry name" value="USP"/>
</dbReference>
<dbReference type="PROSITE" id="PS00972">
    <property type="entry name" value="USP_1"/>
    <property type="match status" value="1"/>
</dbReference>
<dbReference type="InterPro" id="IPR038765">
    <property type="entry name" value="Papain-like_cys_pep_sf"/>
</dbReference>
<feature type="compositionally biased region" description="Basic and acidic residues" evidence="2">
    <location>
        <begin position="1985"/>
        <end position="1994"/>
    </location>
</feature>
<organism evidence="4 5">
    <name type="scientific">Blattamonas nauphoetae</name>
    <dbReference type="NCBI Taxonomy" id="2049346"/>
    <lineage>
        <taxon>Eukaryota</taxon>
        <taxon>Metamonada</taxon>
        <taxon>Preaxostyla</taxon>
        <taxon>Oxymonadida</taxon>
        <taxon>Blattamonas</taxon>
    </lineage>
</organism>
<dbReference type="PANTHER" id="PTHR24006">
    <property type="entry name" value="UBIQUITIN CARBOXYL-TERMINAL HYDROLASE"/>
    <property type="match status" value="1"/>
</dbReference>
<evidence type="ECO:0000313" key="4">
    <source>
        <dbReference type="EMBL" id="KAK2942490.1"/>
    </source>
</evidence>
<feature type="region of interest" description="Disordered" evidence="2">
    <location>
        <begin position="1670"/>
        <end position="1698"/>
    </location>
</feature>
<feature type="region of interest" description="Disordered" evidence="2">
    <location>
        <begin position="527"/>
        <end position="553"/>
    </location>
</feature>
<feature type="region of interest" description="Disordered" evidence="2">
    <location>
        <begin position="2151"/>
        <end position="2175"/>
    </location>
</feature>